<keyword evidence="2" id="KW-1185">Reference proteome</keyword>
<protein>
    <submittedName>
        <fullName evidence="3">Cuticle collagen rol-6-like</fullName>
    </submittedName>
</protein>
<dbReference type="Proteomes" id="UP000301870">
    <property type="component" value="Chromosome 1"/>
</dbReference>
<gene>
    <name evidence="3" type="primary">LOC111349423</name>
</gene>
<feature type="compositionally biased region" description="Polar residues" evidence="1">
    <location>
        <begin position="77"/>
        <end position="94"/>
    </location>
</feature>
<dbReference type="GeneID" id="111349423"/>
<feature type="compositionally biased region" description="Low complexity" evidence="1">
    <location>
        <begin position="105"/>
        <end position="116"/>
    </location>
</feature>
<evidence type="ECO:0000313" key="3">
    <source>
        <dbReference type="RefSeq" id="XP_022816295.1"/>
    </source>
</evidence>
<evidence type="ECO:0000256" key="1">
    <source>
        <dbReference type="SAM" id="MobiDB-lite"/>
    </source>
</evidence>
<feature type="non-terminal residue" evidence="3">
    <location>
        <position position="1"/>
    </location>
</feature>
<feature type="compositionally biased region" description="Polar residues" evidence="1">
    <location>
        <begin position="145"/>
        <end position="160"/>
    </location>
</feature>
<feature type="compositionally biased region" description="Polar residues" evidence="1">
    <location>
        <begin position="52"/>
        <end position="64"/>
    </location>
</feature>
<organism evidence="2 3">
    <name type="scientific">Spodoptera litura</name>
    <name type="common">Asian cotton leafworm</name>
    <dbReference type="NCBI Taxonomy" id="69820"/>
    <lineage>
        <taxon>Eukaryota</taxon>
        <taxon>Metazoa</taxon>
        <taxon>Ecdysozoa</taxon>
        <taxon>Arthropoda</taxon>
        <taxon>Hexapoda</taxon>
        <taxon>Insecta</taxon>
        <taxon>Pterygota</taxon>
        <taxon>Neoptera</taxon>
        <taxon>Endopterygota</taxon>
        <taxon>Lepidoptera</taxon>
        <taxon>Glossata</taxon>
        <taxon>Ditrysia</taxon>
        <taxon>Noctuoidea</taxon>
        <taxon>Noctuidae</taxon>
        <taxon>Amphipyrinae</taxon>
        <taxon>Spodoptera</taxon>
    </lineage>
</organism>
<accession>A0A9J7DQ18</accession>
<feature type="compositionally biased region" description="Polar residues" evidence="1">
    <location>
        <begin position="29"/>
        <end position="45"/>
    </location>
</feature>
<feature type="compositionally biased region" description="Low complexity" evidence="1">
    <location>
        <begin position="129"/>
        <end position="143"/>
    </location>
</feature>
<dbReference type="KEGG" id="sliu:111349423"/>
<sequence>FGPSSSPQGARFPVASNDQGYPRGPAGSLSGNAPSSAVPSVNGQGSPFRPTGSANQYTPSTNSFGLPKPNSAAGPVSGSNTQGPFGSQRLSSAMTDAGYEYNRPGSQGSQAGPSQGTQGGFGPIGQNRPGVSGVQPSVGSVGQNRPGQASPQSSFGTSGQDKPGQTFGGPRQPPSFSPEEGYRY</sequence>
<reference evidence="3" key="1">
    <citation type="submission" date="2025-08" db="UniProtKB">
        <authorList>
            <consortium name="RefSeq"/>
        </authorList>
    </citation>
    <scope>IDENTIFICATION</scope>
    <source>
        <strain evidence="3">Ishihara</strain>
        <tissue evidence="3">Whole body</tissue>
    </source>
</reference>
<dbReference type="OrthoDB" id="7492154at2759"/>
<dbReference type="RefSeq" id="XP_022816295.1">
    <property type="nucleotide sequence ID" value="XM_022960527.1"/>
</dbReference>
<proteinExistence type="predicted"/>
<name>A0A9J7DQ18_SPOLT</name>
<evidence type="ECO:0000313" key="2">
    <source>
        <dbReference type="Proteomes" id="UP000301870"/>
    </source>
</evidence>
<feature type="region of interest" description="Disordered" evidence="1">
    <location>
        <begin position="1"/>
        <end position="184"/>
    </location>
</feature>
<dbReference type="AlphaFoldDB" id="A0A9J7DQ18"/>